<dbReference type="KEGG" id="eke:EK0264_02210"/>
<feature type="compositionally biased region" description="Basic and acidic residues" evidence="1">
    <location>
        <begin position="30"/>
        <end position="46"/>
    </location>
</feature>
<feature type="transmembrane region" description="Helical" evidence="2">
    <location>
        <begin position="114"/>
        <end position="135"/>
    </location>
</feature>
<evidence type="ECO:0000256" key="1">
    <source>
        <dbReference type="SAM" id="MobiDB-lite"/>
    </source>
</evidence>
<protein>
    <submittedName>
        <fullName evidence="3">DUF3043 domain-containing protein</fullName>
    </submittedName>
</protein>
<dbReference type="Pfam" id="PF11241">
    <property type="entry name" value="DUF3043"/>
    <property type="match status" value="1"/>
</dbReference>
<dbReference type="EMBL" id="CP047156">
    <property type="protein sequence ID" value="QHB99217.1"/>
    <property type="molecule type" value="Genomic_DNA"/>
</dbReference>
<dbReference type="OrthoDB" id="5194448at2"/>
<keyword evidence="4" id="KW-1185">Reference proteome</keyword>
<keyword evidence="2" id="KW-0472">Membrane</keyword>
<dbReference type="InParanoid" id="A0A7L4YJG2"/>
<evidence type="ECO:0000313" key="4">
    <source>
        <dbReference type="Proteomes" id="UP000463857"/>
    </source>
</evidence>
<reference evidence="3 4" key="1">
    <citation type="journal article" date="2018" name="Int. J. Syst. Evol. Microbiol.">
        <title>Epidermidibacterium keratini gen. nov., sp. nov., a member of the family Sporichthyaceae, isolated from keratin epidermis.</title>
        <authorList>
            <person name="Lee D.G."/>
            <person name="Trujillo M.E."/>
            <person name="Kang S."/>
            <person name="Nam J.J."/>
            <person name="Kim Y.J."/>
        </authorList>
    </citation>
    <scope>NUCLEOTIDE SEQUENCE [LARGE SCALE GENOMIC DNA]</scope>
    <source>
        <strain evidence="3 4">EPI-7</strain>
    </source>
</reference>
<dbReference type="Proteomes" id="UP000463857">
    <property type="component" value="Chromosome"/>
</dbReference>
<feature type="compositionally biased region" description="Low complexity" evidence="1">
    <location>
        <begin position="12"/>
        <end position="21"/>
    </location>
</feature>
<dbReference type="AlphaFoldDB" id="A0A7L4YJG2"/>
<feature type="region of interest" description="Disordered" evidence="1">
    <location>
        <begin position="1"/>
        <end position="97"/>
    </location>
</feature>
<evidence type="ECO:0000256" key="2">
    <source>
        <dbReference type="SAM" id="Phobius"/>
    </source>
</evidence>
<accession>A0A7L4YJG2</accession>
<gene>
    <name evidence="3" type="ORF">EK0264_02210</name>
</gene>
<name>A0A7L4YJG2_9ACTN</name>
<sequence>MKLPWSKPAPEPTTEAEPAPAVIDNPVRSATDKKGTATPKRRDSGPRRGPVQAPPMTGKEARARMKERNKERRAQGLKPERRPAAAAAEDRMTARDAGPERALVRNIVDSRRSLGSVFPLFAVAVLVVTFTGLQARDPQMYNIVSLVWLVFFVAIIAESIWLSRKVMKRIREDFPKTKERPGSLRFYAIMRSLMFRRGRYPKPVVNIGDKV</sequence>
<feature type="compositionally biased region" description="Basic and acidic residues" evidence="1">
    <location>
        <begin position="59"/>
        <end position="97"/>
    </location>
</feature>
<evidence type="ECO:0000313" key="3">
    <source>
        <dbReference type="EMBL" id="QHB99217.1"/>
    </source>
</evidence>
<organism evidence="3 4">
    <name type="scientific">Epidermidibacterium keratini</name>
    <dbReference type="NCBI Taxonomy" id="1891644"/>
    <lineage>
        <taxon>Bacteria</taxon>
        <taxon>Bacillati</taxon>
        <taxon>Actinomycetota</taxon>
        <taxon>Actinomycetes</taxon>
        <taxon>Sporichthyales</taxon>
        <taxon>Sporichthyaceae</taxon>
        <taxon>Epidermidibacterium</taxon>
    </lineage>
</organism>
<keyword evidence="2" id="KW-1133">Transmembrane helix</keyword>
<dbReference type="InterPro" id="IPR021403">
    <property type="entry name" value="DUF3043"/>
</dbReference>
<proteinExistence type="predicted"/>
<keyword evidence="2" id="KW-0812">Transmembrane</keyword>
<feature type="transmembrane region" description="Helical" evidence="2">
    <location>
        <begin position="141"/>
        <end position="162"/>
    </location>
</feature>
<dbReference type="RefSeq" id="WP_159542478.1">
    <property type="nucleotide sequence ID" value="NZ_CP047156.1"/>
</dbReference>